<protein>
    <submittedName>
        <fullName evidence="2">Protein root primordium defective 1</fullName>
    </submittedName>
</protein>
<comment type="caution">
    <text evidence="2">The sequence shown here is derived from an EMBL/GenBank/DDBJ whole genome shotgun (WGS) entry which is preliminary data.</text>
</comment>
<dbReference type="InterPro" id="IPR021099">
    <property type="entry name" value="PORR_domain"/>
</dbReference>
<feature type="domain" description="PORR" evidence="1">
    <location>
        <begin position="2"/>
        <end position="112"/>
    </location>
</feature>
<evidence type="ECO:0000313" key="2">
    <source>
        <dbReference type="EMBL" id="GJT30871.1"/>
    </source>
</evidence>
<accession>A0ABQ5CY42</accession>
<sequence>MLWYLGLPDDYLRGGLGECFEVVEIGDGLKGLTVVKSEKILSVIQKNMLRSRVYSGGEMEVISILLYLSKGLRLRKKILDWSDGFQKLPYVSPYEKWPDLYPDSDVAEKRVVVYLLNMRLRGRGNNMCTAILKEAYFDETAIEAHPLAEVKKKYILLVKESKVILKKGNSKMELDGGDTHDGRSLKSVYKLP</sequence>
<name>A0ABQ5CY42_9ASTR</name>
<gene>
    <name evidence="2" type="ORF">Tco_0911146</name>
</gene>
<dbReference type="PANTHER" id="PTHR31476:SF13">
    <property type="entry name" value="PROTEIN WHAT'S THIS FACTOR 9, MITOCHONDRIAL"/>
    <property type="match status" value="1"/>
</dbReference>
<dbReference type="Pfam" id="PF11955">
    <property type="entry name" value="PORR"/>
    <property type="match status" value="2"/>
</dbReference>
<reference evidence="2" key="1">
    <citation type="journal article" date="2022" name="Int. J. Mol. Sci.">
        <title>Draft Genome of Tanacetum Coccineum: Genomic Comparison of Closely Related Tanacetum-Family Plants.</title>
        <authorList>
            <person name="Yamashiro T."/>
            <person name="Shiraishi A."/>
            <person name="Nakayama K."/>
            <person name="Satake H."/>
        </authorList>
    </citation>
    <scope>NUCLEOTIDE SEQUENCE</scope>
</reference>
<proteinExistence type="predicted"/>
<feature type="domain" description="PORR" evidence="1">
    <location>
        <begin position="125"/>
        <end position="162"/>
    </location>
</feature>
<dbReference type="EMBL" id="BQNB010014660">
    <property type="protein sequence ID" value="GJT30871.1"/>
    <property type="molecule type" value="Genomic_DNA"/>
</dbReference>
<dbReference type="PANTHER" id="PTHR31476">
    <property type="entry name" value="PROTEIN WHAT'S THIS FACTOR 1 HOMOLOG, CHLOROPLASTIC"/>
    <property type="match status" value="1"/>
</dbReference>
<evidence type="ECO:0000313" key="3">
    <source>
        <dbReference type="Proteomes" id="UP001151760"/>
    </source>
</evidence>
<reference evidence="2" key="2">
    <citation type="submission" date="2022-01" db="EMBL/GenBank/DDBJ databases">
        <authorList>
            <person name="Yamashiro T."/>
            <person name="Shiraishi A."/>
            <person name="Satake H."/>
            <person name="Nakayama K."/>
        </authorList>
    </citation>
    <scope>NUCLEOTIDE SEQUENCE</scope>
</reference>
<dbReference type="Proteomes" id="UP001151760">
    <property type="component" value="Unassembled WGS sequence"/>
</dbReference>
<organism evidence="2 3">
    <name type="scientific">Tanacetum coccineum</name>
    <dbReference type="NCBI Taxonomy" id="301880"/>
    <lineage>
        <taxon>Eukaryota</taxon>
        <taxon>Viridiplantae</taxon>
        <taxon>Streptophyta</taxon>
        <taxon>Embryophyta</taxon>
        <taxon>Tracheophyta</taxon>
        <taxon>Spermatophyta</taxon>
        <taxon>Magnoliopsida</taxon>
        <taxon>eudicotyledons</taxon>
        <taxon>Gunneridae</taxon>
        <taxon>Pentapetalae</taxon>
        <taxon>asterids</taxon>
        <taxon>campanulids</taxon>
        <taxon>Asterales</taxon>
        <taxon>Asteraceae</taxon>
        <taxon>Asteroideae</taxon>
        <taxon>Anthemideae</taxon>
        <taxon>Anthemidinae</taxon>
        <taxon>Tanacetum</taxon>
    </lineage>
</organism>
<evidence type="ECO:0000259" key="1">
    <source>
        <dbReference type="Pfam" id="PF11955"/>
    </source>
</evidence>
<dbReference type="InterPro" id="IPR045040">
    <property type="entry name" value="PORR_fam"/>
</dbReference>
<keyword evidence="3" id="KW-1185">Reference proteome</keyword>